<accession>A0AAV3Z081</accession>
<organism evidence="2 3">
    <name type="scientific">Plakobranchus ocellatus</name>
    <dbReference type="NCBI Taxonomy" id="259542"/>
    <lineage>
        <taxon>Eukaryota</taxon>
        <taxon>Metazoa</taxon>
        <taxon>Spiralia</taxon>
        <taxon>Lophotrochozoa</taxon>
        <taxon>Mollusca</taxon>
        <taxon>Gastropoda</taxon>
        <taxon>Heterobranchia</taxon>
        <taxon>Euthyneura</taxon>
        <taxon>Panpulmonata</taxon>
        <taxon>Sacoglossa</taxon>
        <taxon>Placobranchoidea</taxon>
        <taxon>Plakobranchidae</taxon>
        <taxon>Plakobranchus</taxon>
    </lineage>
</organism>
<evidence type="ECO:0000313" key="2">
    <source>
        <dbReference type="EMBL" id="GFN87941.1"/>
    </source>
</evidence>
<feature type="region of interest" description="Disordered" evidence="1">
    <location>
        <begin position="12"/>
        <end position="35"/>
    </location>
</feature>
<feature type="compositionally biased region" description="Basic residues" evidence="1">
    <location>
        <begin position="15"/>
        <end position="25"/>
    </location>
</feature>
<protein>
    <submittedName>
        <fullName evidence="2">Uncharacterized protein</fullName>
    </submittedName>
</protein>
<dbReference type="Proteomes" id="UP000735302">
    <property type="component" value="Unassembled WGS sequence"/>
</dbReference>
<proteinExistence type="predicted"/>
<comment type="caution">
    <text evidence="2">The sequence shown here is derived from an EMBL/GenBank/DDBJ whole genome shotgun (WGS) entry which is preliminary data.</text>
</comment>
<keyword evidence="3" id="KW-1185">Reference proteome</keyword>
<gene>
    <name evidence="2" type="ORF">PoB_001444700</name>
</gene>
<name>A0AAV3Z081_9GAST</name>
<sequence>MTRQAYPFIAQPNFQRKHLQQRTHQHGSSSQSPAIERYSSLQAPKLNRCTHLKCCHDQQRRQANLLHLRNKFYLRGVHSGDHAIHEPIVSEPIGKFEYFPEFSEDQTLVQKDVDYVKRFRISEGNFKDINSTRNNDNITVLDSSCSTTDINSPSLPNIQNRIGAIRGDCDDQTNHPNTNNASRAKTKAHPAAIRIPCGRDGSFFEAESPRPKIAYYNHTSSQLTTKMSGPNERIPHHLKDALPFRVWKRQRASLGGTVYSDPVQIHGNDL</sequence>
<evidence type="ECO:0000313" key="3">
    <source>
        <dbReference type="Proteomes" id="UP000735302"/>
    </source>
</evidence>
<reference evidence="2 3" key="1">
    <citation type="journal article" date="2021" name="Elife">
        <title>Chloroplast acquisition without the gene transfer in kleptoplastic sea slugs, Plakobranchus ocellatus.</title>
        <authorList>
            <person name="Maeda T."/>
            <person name="Takahashi S."/>
            <person name="Yoshida T."/>
            <person name="Shimamura S."/>
            <person name="Takaki Y."/>
            <person name="Nagai Y."/>
            <person name="Toyoda A."/>
            <person name="Suzuki Y."/>
            <person name="Arimoto A."/>
            <person name="Ishii H."/>
            <person name="Satoh N."/>
            <person name="Nishiyama T."/>
            <person name="Hasebe M."/>
            <person name="Maruyama T."/>
            <person name="Minagawa J."/>
            <person name="Obokata J."/>
            <person name="Shigenobu S."/>
        </authorList>
    </citation>
    <scope>NUCLEOTIDE SEQUENCE [LARGE SCALE GENOMIC DNA]</scope>
</reference>
<evidence type="ECO:0000256" key="1">
    <source>
        <dbReference type="SAM" id="MobiDB-lite"/>
    </source>
</evidence>
<dbReference type="EMBL" id="BLXT01001819">
    <property type="protein sequence ID" value="GFN87941.1"/>
    <property type="molecule type" value="Genomic_DNA"/>
</dbReference>
<dbReference type="AlphaFoldDB" id="A0AAV3Z081"/>